<feature type="domain" description="DUF5643" evidence="3">
    <location>
        <begin position="253"/>
        <end position="380"/>
    </location>
</feature>
<sequence>MADMHNGADFRDVEQVEQLIRDTSGPSGHFRENLLQRIGEIEMKKNRRLLKTTLMTASAAAVMGVAVVGSGFVSPVMADALKNVPLIGSVFTELKGEKLQEAVDKGMVTAPNLSVTHDGITLKVSDVLYDGTRLSVAIEREGASNLENMLSPYPGEGAMTVSGEPIPVVPEEEQEKGYLEIPDLLIDGKELEIKKGMQTGFGDYPPKANTAMYEITKGLDLPDKFALTLKVKVTRVAEPFVFDIPVEINKSNVVLQPNATKSYEDFSYTIKKVELTPASTRLVIDSTGPVPKTEEQTGEYSATMMYYDIVDENGNQVDQRMLGFFNKEPDTEYHVDEQYAPFAQTPKSITIKPYTFTVKKSDWSIVGEVDGSTKHPRKKTYYKELETTIPVK</sequence>
<dbReference type="InterPro" id="IPR025436">
    <property type="entry name" value="DUF4179"/>
</dbReference>
<dbReference type="Proteomes" id="UP001580407">
    <property type="component" value="Unassembled WGS sequence"/>
</dbReference>
<evidence type="ECO:0000313" key="5">
    <source>
        <dbReference type="Proteomes" id="UP001580407"/>
    </source>
</evidence>
<name>A0ABV5BAW3_9BACL</name>
<dbReference type="InterPro" id="IPR040680">
    <property type="entry name" value="DUF5643"/>
</dbReference>
<keyword evidence="5" id="KW-1185">Reference proteome</keyword>
<evidence type="ECO:0000256" key="1">
    <source>
        <dbReference type="SAM" id="Phobius"/>
    </source>
</evidence>
<dbReference type="RefSeq" id="WP_375526596.1">
    <property type="nucleotide sequence ID" value="NZ_JBHILM010000021.1"/>
</dbReference>
<dbReference type="Pfam" id="PF18705">
    <property type="entry name" value="DUF5643"/>
    <property type="match status" value="1"/>
</dbReference>
<evidence type="ECO:0000313" key="4">
    <source>
        <dbReference type="EMBL" id="MFB5682847.1"/>
    </source>
</evidence>
<dbReference type="EMBL" id="JBHILM010000021">
    <property type="protein sequence ID" value="MFB5682847.1"/>
    <property type="molecule type" value="Genomic_DNA"/>
</dbReference>
<evidence type="ECO:0000259" key="3">
    <source>
        <dbReference type="Pfam" id="PF18705"/>
    </source>
</evidence>
<accession>A0ABV5BAW3</accession>
<keyword evidence="1" id="KW-0812">Transmembrane</keyword>
<dbReference type="Gene3D" id="2.60.40.1630">
    <property type="entry name" value="bacillus anthracis domain"/>
    <property type="match status" value="1"/>
</dbReference>
<dbReference type="Gene3D" id="2.60.40.1640">
    <property type="entry name" value="Conserved domain protein"/>
    <property type="match status" value="1"/>
</dbReference>
<reference evidence="4 5" key="1">
    <citation type="submission" date="2024-09" db="EMBL/GenBank/DDBJ databases">
        <authorList>
            <person name="Ruan L."/>
        </authorList>
    </citation>
    <scope>NUCLEOTIDE SEQUENCE [LARGE SCALE GENOMIC DNA]</scope>
    <source>
        <strain evidence="4 5">D33</strain>
    </source>
</reference>
<gene>
    <name evidence="4" type="ORF">ACE3NQ_18175</name>
</gene>
<organism evidence="4 5">
    <name type="scientific">Paenibacillus terreus</name>
    <dbReference type="NCBI Taxonomy" id="1387834"/>
    <lineage>
        <taxon>Bacteria</taxon>
        <taxon>Bacillati</taxon>
        <taxon>Bacillota</taxon>
        <taxon>Bacilli</taxon>
        <taxon>Bacillales</taxon>
        <taxon>Paenibacillaceae</taxon>
        <taxon>Paenibacillus</taxon>
    </lineage>
</organism>
<comment type="caution">
    <text evidence="4">The sequence shown here is derived from an EMBL/GenBank/DDBJ whole genome shotgun (WGS) entry which is preliminary data.</text>
</comment>
<feature type="domain" description="DUF4179" evidence="2">
    <location>
        <begin position="55"/>
        <end position="139"/>
    </location>
</feature>
<evidence type="ECO:0000259" key="2">
    <source>
        <dbReference type="Pfam" id="PF13786"/>
    </source>
</evidence>
<keyword evidence="1" id="KW-1133">Transmembrane helix</keyword>
<protein>
    <submittedName>
        <fullName evidence="4">DUF4179 domain-containing protein</fullName>
    </submittedName>
</protein>
<feature type="transmembrane region" description="Helical" evidence="1">
    <location>
        <begin position="53"/>
        <end position="73"/>
    </location>
</feature>
<keyword evidence="1" id="KW-0472">Membrane</keyword>
<dbReference type="Pfam" id="PF13786">
    <property type="entry name" value="DUF4179"/>
    <property type="match status" value="1"/>
</dbReference>
<proteinExistence type="predicted"/>